<proteinExistence type="predicted"/>
<protein>
    <submittedName>
        <fullName evidence="1">Uncharacterized protein</fullName>
    </submittedName>
</protein>
<dbReference type="EMBL" id="GGEC01072387">
    <property type="protein sequence ID" value="MBX52871.1"/>
    <property type="molecule type" value="Transcribed_RNA"/>
</dbReference>
<dbReference type="AlphaFoldDB" id="A0A2P2PDZ5"/>
<evidence type="ECO:0000313" key="1">
    <source>
        <dbReference type="EMBL" id="MBX52871.1"/>
    </source>
</evidence>
<sequence length="27" mass="3062">MGYCLLSINVSFCISKTKSKIISFQCF</sequence>
<accession>A0A2P2PDZ5</accession>
<organism evidence="1">
    <name type="scientific">Rhizophora mucronata</name>
    <name type="common">Asiatic mangrove</name>
    <dbReference type="NCBI Taxonomy" id="61149"/>
    <lineage>
        <taxon>Eukaryota</taxon>
        <taxon>Viridiplantae</taxon>
        <taxon>Streptophyta</taxon>
        <taxon>Embryophyta</taxon>
        <taxon>Tracheophyta</taxon>
        <taxon>Spermatophyta</taxon>
        <taxon>Magnoliopsida</taxon>
        <taxon>eudicotyledons</taxon>
        <taxon>Gunneridae</taxon>
        <taxon>Pentapetalae</taxon>
        <taxon>rosids</taxon>
        <taxon>fabids</taxon>
        <taxon>Malpighiales</taxon>
        <taxon>Rhizophoraceae</taxon>
        <taxon>Rhizophora</taxon>
    </lineage>
</organism>
<name>A0A2P2PDZ5_RHIMU</name>
<reference evidence="1" key="1">
    <citation type="submission" date="2018-02" db="EMBL/GenBank/DDBJ databases">
        <title>Rhizophora mucronata_Transcriptome.</title>
        <authorList>
            <person name="Meera S.P."/>
            <person name="Sreeshan A."/>
            <person name="Augustine A."/>
        </authorList>
    </citation>
    <scope>NUCLEOTIDE SEQUENCE</scope>
    <source>
        <tissue evidence="1">Leaf</tissue>
    </source>
</reference>